<keyword evidence="1 2" id="KW-0378">Hydrolase</keyword>
<dbReference type="SUPFAM" id="SSF53474">
    <property type="entry name" value="alpha/beta-Hydrolases"/>
    <property type="match status" value="1"/>
</dbReference>
<dbReference type="InterPro" id="IPR052382">
    <property type="entry name" value="ABHD10_acyl-thioesterase"/>
</dbReference>
<name>A0A936K5K0_9BACT</name>
<evidence type="ECO:0000256" key="1">
    <source>
        <dbReference type="ARBA" id="ARBA00022801"/>
    </source>
</evidence>
<accession>A0A936K5K0</accession>
<dbReference type="PANTHER" id="PTHR16138">
    <property type="entry name" value="MYCOPHENOLIC ACID ACYL-GLUCURONIDE ESTERASE, MITOCHONDRIAL"/>
    <property type="match status" value="1"/>
</dbReference>
<dbReference type="EMBL" id="JADKCH010000005">
    <property type="protein sequence ID" value="MBK8572583.1"/>
    <property type="molecule type" value="Genomic_DNA"/>
</dbReference>
<protein>
    <submittedName>
        <fullName evidence="2">Alpha/beta fold hydrolase</fullName>
    </submittedName>
</protein>
<organism evidence="2 3">
    <name type="scientific">Candidatus Geothrix odensensis</name>
    <dbReference type="NCBI Taxonomy" id="2954440"/>
    <lineage>
        <taxon>Bacteria</taxon>
        <taxon>Pseudomonadati</taxon>
        <taxon>Acidobacteriota</taxon>
        <taxon>Holophagae</taxon>
        <taxon>Holophagales</taxon>
        <taxon>Holophagaceae</taxon>
        <taxon>Geothrix</taxon>
    </lineage>
</organism>
<reference evidence="2 3" key="1">
    <citation type="submission" date="2020-10" db="EMBL/GenBank/DDBJ databases">
        <title>Connecting structure to function with the recovery of over 1000 high-quality activated sludge metagenome-assembled genomes encoding full-length rRNA genes using long-read sequencing.</title>
        <authorList>
            <person name="Singleton C.M."/>
            <person name="Petriglieri F."/>
            <person name="Kristensen J.M."/>
            <person name="Kirkegaard R.H."/>
            <person name="Michaelsen T.Y."/>
            <person name="Andersen M.H."/>
            <person name="Karst S.M."/>
            <person name="Dueholm M.S."/>
            <person name="Nielsen P.H."/>
            <person name="Albertsen M."/>
        </authorList>
    </citation>
    <scope>NUCLEOTIDE SEQUENCE [LARGE SCALE GENOMIC DNA]</scope>
    <source>
        <strain evidence="2">OdNE_18-Q3-R46-58_MAXAC.008</strain>
    </source>
</reference>
<sequence length="210" mass="23215">MPSLVYLHGFSSSPGGNKGTFVRRWAEERGIPFHAPDLNLPTFETLTLTAQVVAVETLLRKVPGPPVLVGSSLGGFVATAVAHRGAALRSMLLLAPAIHFARRRMTSALWATYRERGELEVFHHGMGRPLRLGPELLRDLSNWMDDDAWRMPVPTAILHGRDDEAVPLAESEAYRERNPGAVLHVLEDDHGLLKPASLECLQEELESAFR</sequence>
<gene>
    <name evidence="2" type="ORF">IPN91_08015</name>
</gene>
<dbReference type="Proteomes" id="UP000709959">
    <property type="component" value="Unassembled WGS sequence"/>
</dbReference>
<dbReference type="InterPro" id="IPR029058">
    <property type="entry name" value="AB_hydrolase_fold"/>
</dbReference>
<dbReference type="AlphaFoldDB" id="A0A936K5K0"/>
<dbReference type="Gene3D" id="3.40.50.1820">
    <property type="entry name" value="alpha/beta hydrolase"/>
    <property type="match status" value="1"/>
</dbReference>
<evidence type="ECO:0000313" key="3">
    <source>
        <dbReference type="Proteomes" id="UP000709959"/>
    </source>
</evidence>
<dbReference type="Pfam" id="PF05728">
    <property type="entry name" value="UPF0227"/>
    <property type="match status" value="1"/>
</dbReference>
<dbReference type="InterPro" id="IPR008886">
    <property type="entry name" value="UPF0227/Esterase_YqiA"/>
</dbReference>
<comment type="caution">
    <text evidence="2">The sequence shown here is derived from an EMBL/GenBank/DDBJ whole genome shotgun (WGS) entry which is preliminary data.</text>
</comment>
<proteinExistence type="predicted"/>
<evidence type="ECO:0000313" key="2">
    <source>
        <dbReference type="EMBL" id="MBK8572583.1"/>
    </source>
</evidence>
<dbReference type="PANTHER" id="PTHR16138:SF7">
    <property type="entry name" value="PALMITOYL-PROTEIN THIOESTERASE ABHD10, MITOCHONDRIAL"/>
    <property type="match status" value="1"/>
</dbReference>
<dbReference type="GO" id="GO:0004553">
    <property type="term" value="F:hydrolase activity, hydrolyzing O-glycosyl compounds"/>
    <property type="evidence" value="ECO:0007669"/>
    <property type="project" value="TreeGrafter"/>
</dbReference>